<dbReference type="PANTHER" id="PTHR12215:SF10">
    <property type="entry name" value="L-AMINOADIPATE-SEMIALDEHYDE DEHYDROGENASE-PHOSPHOPANTETHEINYL TRANSFERASE"/>
    <property type="match status" value="1"/>
</dbReference>
<dbReference type="EMBL" id="NIZW01000002">
    <property type="protein sequence ID" value="PHQ36535.1"/>
    <property type="molecule type" value="Genomic_DNA"/>
</dbReference>
<dbReference type="InterPro" id="IPR037143">
    <property type="entry name" value="4-PPantetheinyl_Trfase_dom_sf"/>
</dbReference>
<protein>
    <submittedName>
        <fullName evidence="6">Phosphopantetheinyl transferase</fullName>
    </submittedName>
</protein>
<dbReference type="Pfam" id="PF22624">
    <property type="entry name" value="AASDHPPT_N"/>
    <property type="match status" value="1"/>
</dbReference>
<feature type="domain" description="4'-phosphopantetheinyl transferase N-terminal" evidence="5">
    <location>
        <begin position="59"/>
        <end position="137"/>
    </location>
</feature>
<dbReference type="GO" id="GO:0005829">
    <property type="term" value="C:cytosol"/>
    <property type="evidence" value="ECO:0007669"/>
    <property type="project" value="TreeGrafter"/>
</dbReference>
<feature type="domain" description="4'-phosphopantetheinyl transferase" evidence="4">
    <location>
        <begin position="149"/>
        <end position="256"/>
    </location>
</feature>
<feature type="region of interest" description="Disordered" evidence="3">
    <location>
        <begin position="15"/>
        <end position="34"/>
    </location>
</feature>
<evidence type="ECO:0000256" key="1">
    <source>
        <dbReference type="ARBA" id="ARBA00010990"/>
    </source>
</evidence>
<evidence type="ECO:0000256" key="2">
    <source>
        <dbReference type="ARBA" id="ARBA00022679"/>
    </source>
</evidence>
<comment type="caution">
    <text evidence="6">The sequence shown here is derived from an EMBL/GenBank/DDBJ whole genome shotgun (WGS) entry which is preliminary data.</text>
</comment>
<dbReference type="SUPFAM" id="SSF56214">
    <property type="entry name" value="4'-phosphopantetheinyl transferase"/>
    <property type="match status" value="2"/>
</dbReference>
<evidence type="ECO:0000259" key="5">
    <source>
        <dbReference type="Pfam" id="PF22624"/>
    </source>
</evidence>
<dbReference type="GO" id="GO:0019878">
    <property type="term" value="P:lysine biosynthetic process via aminoadipic acid"/>
    <property type="evidence" value="ECO:0007669"/>
    <property type="project" value="TreeGrafter"/>
</dbReference>
<dbReference type="OrthoDB" id="9808281at2"/>
<evidence type="ECO:0000256" key="3">
    <source>
        <dbReference type="SAM" id="MobiDB-lite"/>
    </source>
</evidence>
<name>A0A2G1WBX4_9BACT</name>
<evidence type="ECO:0000259" key="4">
    <source>
        <dbReference type="Pfam" id="PF01648"/>
    </source>
</evidence>
<sequence length="280" mass="31161">MGPVLSIMAAMTKNPPVQSNIDDSELPTTAPGRPLNQQSPIQLWYASAAQDTPGKIESFCMRWLPQEEHQSAAKFRVASARHQHVIGRGMARFLIADTQTAPHQIQFRSLDHGKPIVETPEQLRRPFNIAHTKGLVVCGIGAEAADEWLGVDIEGLDRKTDPGLAQRYFAPEEIDQLDRVKNSDAKQALFLKIWTLKEAFIKAIGTGLHTPLDQFAFENAASNSPRLILKDESLAQGRHWQIRNVIPRQGYIAAVALGTKASNIVPKIELSDFRKRMQDC</sequence>
<reference evidence="6 7" key="1">
    <citation type="submission" date="2017-06" db="EMBL/GenBank/DDBJ databases">
        <title>Description of Rhodopirellula bahusiensis sp. nov.</title>
        <authorList>
            <person name="Kizina J."/>
            <person name="Harder J."/>
        </authorList>
    </citation>
    <scope>NUCLEOTIDE SEQUENCE [LARGE SCALE GENOMIC DNA]</scope>
    <source>
        <strain evidence="6 7">SWK21</strain>
    </source>
</reference>
<dbReference type="InterPro" id="IPR055066">
    <property type="entry name" value="AASDHPPT_N"/>
</dbReference>
<dbReference type="InterPro" id="IPR008278">
    <property type="entry name" value="4-PPantetheinyl_Trfase_dom"/>
</dbReference>
<accession>A0A2G1WBX4</accession>
<dbReference type="Pfam" id="PF01648">
    <property type="entry name" value="ACPS"/>
    <property type="match status" value="1"/>
</dbReference>
<proteinExistence type="inferred from homology"/>
<dbReference type="PANTHER" id="PTHR12215">
    <property type="entry name" value="PHOSPHOPANTETHEINE TRANSFERASE"/>
    <property type="match status" value="1"/>
</dbReference>
<organism evidence="6 7">
    <name type="scientific">Rhodopirellula bahusiensis</name>
    <dbReference type="NCBI Taxonomy" id="2014065"/>
    <lineage>
        <taxon>Bacteria</taxon>
        <taxon>Pseudomonadati</taxon>
        <taxon>Planctomycetota</taxon>
        <taxon>Planctomycetia</taxon>
        <taxon>Pirellulales</taxon>
        <taxon>Pirellulaceae</taxon>
        <taxon>Rhodopirellula</taxon>
    </lineage>
</organism>
<comment type="similarity">
    <text evidence="1">Belongs to the P-Pant transferase superfamily. Gsp/Sfp/HetI/AcpT family.</text>
</comment>
<dbReference type="AlphaFoldDB" id="A0A2G1WBX4"/>
<dbReference type="InterPro" id="IPR050559">
    <property type="entry name" value="P-Pant_transferase_sf"/>
</dbReference>
<dbReference type="Proteomes" id="UP000225740">
    <property type="component" value="Unassembled WGS sequence"/>
</dbReference>
<dbReference type="Gene3D" id="3.90.470.20">
    <property type="entry name" value="4'-phosphopantetheinyl transferase domain"/>
    <property type="match status" value="2"/>
</dbReference>
<evidence type="ECO:0000313" key="7">
    <source>
        <dbReference type="Proteomes" id="UP000225740"/>
    </source>
</evidence>
<dbReference type="GO" id="GO:0000287">
    <property type="term" value="F:magnesium ion binding"/>
    <property type="evidence" value="ECO:0007669"/>
    <property type="project" value="InterPro"/>
</dbReference>
<gene>
    <name evidence="6" type="ORF">CEE69_03925</name>
</gene>
<evidence type="ECO:0000313" key="6">
    <source>
        <dbReference type="EMBL" id="PHQ36535.1"/>
    </source>
</evidence>
<keyword evidence="7" id="KW-1185">Reference proteome</keyword>
<dbReference type="GO" id="GO:0008897">
    <property type="term" value="F:holo-[acyl-carrier-protein] synthase activity"/>
    <property type="evidence" value="ECO:0007669"/>
    <property type="project" value="InterPro"/>
</dbReference>
<keyword evidence="2 6" id="KW-0808">Transferase</keyword>